<comment type="caution">
    <text evidence="1">The sequence shown here is derived from an EMBL/GenBank/DDBJ whole genome shotgun (WGS) entry which is preliminary data.</text>
</comment>
<gene>
    <name evidence="1" type="ORF">H7J73_08505</name>
</gene>
<evidence type="ECO:0000313" key="2">
    <source>
        <dbReference type="Proteomes" id="UP001526201"/>
    </source>
</evidence>
<dbReference type="RefSeq" id="WP_264066907.1">
    <property type="nucleotide sequence ID" value="NZ_JACKTY010000020.1"/>
</dbReference>
<organism evidence="1 2">
    <name type="scientific">Mycolicibacterium komossense</name>
    <dbReference type="NCBI Taxonomy" id="1779"/>
    <lineage>
        <taxon>Bacteria</taxon>
        <taxon>Bacillati</taxon>
        <taxon>Actinomycetota</taxon>
        <taxon>Actinomycetes</taxon>
        <taxon>Mycobacteriales</taxon>
        <taxon>Mycobacteriaceae</taxon>
        <taxon>Mycolicibacterium</taxon>
    </lineage>
</organism>
<dbReference type="EMBL" id="JACKTY010000020">
    <property type="protein sequence ID" value="MCV7226072.1"/>
    <property type="molecule type" value="Genomic_DNA"/>
</dbReference>
<dbReference type="Proteomes" id="UP001526201">
    <property type="component" value="Unassembled WGS sequence"/>
</dbReference>
<evidence type="ECO:0000313" key="1">
    <source>
        <dbReference type="EMBL" id="MCV7226072.1"/>
    </source>
</evidence>
<proteinExistence type="predicted"/>
<protein>
    <submittedName>
        <fullName evidence="1">Uncharacterized protein</fullName>
    </submittedName>
</protein>
<keyword evidence="2" id="KW-1185">Reference proteome</keyword>
<reference evidence="1 2" key="1">
    <citation type="journal article" date="2022" name="BMC Genomics">
        <title>Comparative genome analysis of mycobacteria focusing on tRNA and non-coding RNA.</title>
        <authorList>
            <person name="Behra P.R.K."/>
            <person name="Pettersson B.M.F."/>
            <person name="Ramesh M."/>
            <person name="Das S."/>
            <person name="Dasgupta S."/>
            <person name="Kirsebom L.A."/>
        </authorList>
    </citation>
    <scope>NUCLEOTIDE SEQUENCE [LARGE SCALE GENOMIC DNA]</scope>
    <source>
        <strain evidence="1 2">DSM 44078</strain>
    </source>
</reference>
<sequence>MIGIVAKNHDRIATIVRDLGLYGTDVVRIPLRTIEYAARGAVLDTLLVDHTAADADLSGVLPCLHTTKGTVYYLVTLPIGTQP</sequence>
<name>A0ABT3C9B6_9MYCO</name>
<accession>A0ABT3C9B6</accession>